<organism evidence="6 7">
    <name type="scientific">Luteolibacter flavescens</name>
    <dbReference type="NCBI Taxonomy" id="1859460"/>
    <lineage>
        <taxon>Bacteria</taxon>
        <taxon>Pseudomonadati</taxon>
        <taxon>Verrucomicrobiota</taxon>
        <taxon>Verrucomicrobiia</taxon>
        <taxon>Verrucomicrobiales</taxon>
        <taxon>Verrucomicrobiaceae</taxon>
        <taxon>Luteolibacter</taxon>
    </lineage>
</organism>
<dbReference type="InterPro" id="IPR001789">
    <property type="entry name" value="Sig_transdc_resp-reg_receiver"/>
</dbReference>
<keyword evidence="7" id="KW-1185">Reference proteome</keyword>
<protein>
    <submittedName>
        <fullName evidence="6">Response regulator transcription factor</fullName>
    </submittedName>
</protein>
<dbReference type="PROSITE" id="PS50043">
    <property type="entry name" value="HTH_LUXR_2"/>
    <property type="match status" value="1"/>
</dbReference>
<dbReference type="InterPro" id="IPR000792">
    <property type="entry name" value="Tscrpt_reg_LuxR_C"/>
</dbReference>
<evidence type="ECO:0000313" key="6">
    <source>
        <dbReference type="EMBL" id="MCW1886343.1"/>
    </source>
</evidence>
<dbReference type="Pfam" id="PF00196">
    <property type="entry name" value="GerE"/>
    <property type="match status" value="1"/>
</dbReference>
<comment type="caution">
    <text evidence="6">The sequence shown here is derived from an EMBL/GenBank/DDBJ whole genome shotgun (WGS) entry which is preliminary data.</text>
</comment>
<dbReference type="CDD" id="cd06170">
    <property type="entry name" value="LuxR_C_like"/>
    <property type="match status" value="1"/>
</dbReference>
<feature type="domain" description="Response regulatory" evidence="5">
    <location>
        <begin position="12"/>
        <end position="128"/>
    </location>
</feature>
<dbReference type="PANTHER" id="PTHR43214">
    <property type="entry name" value="TWO-COMPONENT RESPONSE REGULATOR"/>
    <property type="match status" value="1"/>
</dbReference>
<dbReference type="SMART" id="SM00448">
    <property type="entry name" value="REC"/>
    <property type="match status" value="1"/>
</dbReference>
<proteinExistence type="predicted"/>
<dbReference type="PROSITE" id="PS50110">
    <property type="entry name" value="RESPONSE_REGULATORY"/>
    <property type="match status" value="1"/>
</dbReference>
<feature type="domain" description="HTH luxR-type" evidence="4">
    <location>
        <begin position="152"/>
        <end position="217"/>
    </location>
</feature>
<evidence type="ECO:0000256" key="2">
    <source>
        <dbReference type="ARBA" id="ARBA00023125"/>
    </source>
</evidence>
<dbReference type="PRINTS" id="PR00038">
    <property type="entry name" value="HTHLUXR"/>
</dbReference>
<dbReference type="InterPro" id="IPR058245">
    <property type="entry name" value="NreC/VraR/RcsB-like_REC"/>
</dbReference>
<evidence type="ECO:0000313" key="7">
    <source>
        <dbReference type="Proteomes" id="UP001207930"/>
    </source>
</evidence>
<dbReference type="CDD" id="cd17535">
    <property type="entry name" value="REC_NarL-like"/>
    <property type="match status" value="1"/>
</dbReference>
<dbReference type="RefSeq" id="WP_264502299.1">
    <property type="nucleotide sequence ID" value="NZ_JAPDDS010000009.1"/>
</dbReference>
<evidence type="ECO:0000256" key="3">
    <source>
        <dbReference type="PROSITE-ProRule" id="PRU00169"/>
    </source>
</evidence>
<evidence type="ECO:0000256" key="1">
    <source>
        <dbReference type="ARBA" id="ARBA00022553"/>
    </source>
</evidence>
<dbReference type="SMART" id="SM00421">
    <property type="entry name" value="HTH_LUXR"/>
    <property type="match status" value="1"/>
</dbReference>
<dbReference type="InterPro" id="IPR016032">
    <property type="entry name" value="Sig_transdc_resp-reg_C-effctor"/>
</dbReference>
<sequence length="217" mass="23931">MNEASSPAAKTPVAVVEDSHTTRDALKTIIELEPDLECVVTCSTGEEALKLLPKFSPAIVLMDIQLPGMSGIDCVRRLRETMPDVLIVMVTVYEDPVRIFSALRAGANGYLLKRSTPEEMISAIREVRRGGGAMSGGVALKVIQYFTEQEQQSKELDSLSRRESEVLELLSSGMGNKDIAARLGVSTEAVRWHLRSIYTKLHVHNRTEAAMKYKGLQ</sequence>
<dbReference type="SUPFAM" id="SSF52172">
    <property type="entry name" value="CheY-like"/>
    <property type="match status" value="1"/>
</dbReference>
<dbReference type="Proteomes" id="UP001207930">
    <property type="component" value="Unassembled WGS sequence"/>
</dbReference>
<dbReference type="InterPro" id="IPR039420">
    <property type="entry name" value="WalR-like"/>
</dbReference>
<accession>A0ABT3FRZ1</accession>
<feature type="modified residue" description="4-aspartylphosphate" evidence="3">
    <location>
        <position position="63"/>
    </location>
</feature>
<dbReference type="InterPro" id="IPR011006">
    <property type="entry name" value="CheY-like_superfamily"/>
</dbReference>
<dbReference type="SUPFAM" id="SSF46894">
    <property type="entry name" value="C-terminal effector domain of the bipartite response regulators"/>
    <property type="match status" value="1"/>
</dbReference>
<dbReference type="Pfam" id="PF00072">
    <property type="entry name" value="Response_reg"/>
    <property type="match status" value="1"/>
</dbReference>
<evidence type="ECO:0000259" key="5">
    <source>
        <dbReference type="PROSITE" id="PS50110"/>
    </source>
</evidence>
<evidence type="ECO:0000259" key="4">
    <source>
        <dbReference type="PROSITE" id="PS50043"/>
    </source>
</evidence>
<keyword evidence="2" id="KW-0238">DNA-binding</keyword>
<keyword evidence="1 3" id="KW-0597">Phosphoprotein</keyword>
<name>A0ABT3FRZ1_9BACT</name>
<dbReference type="EMBL" id="JAPDDS010000009">
    <property type="protein sequence ID" value="MCW1886343.1"/>
    <property type="molecule type" value="Genomic_DNA"/>
</dbReference>
<dbReference type="Gene3D" id="3.40.50.2300">
    <property type="match status" value="1"/>
</dbReference>
<reference evidence="6 7" key="1">
    <citation type="submission" date="2022-10" db="EMBL/GenBank/DDBJ databases">
        <title>Luteolibacter flavescens strain MCCC 1K03193, whole genome shotgun sequencing project.</title>
        <authorList>
            <person name="Zhao G."/>
            <person name="Shen L."/>
        </authorList>
    </citation>
    <scope>NUCLEOTIDE SEQUENCE [LARGE SCALE GENOMIC DNA]</scope>
    <source>
        <strain evidence="6 7">MCCC 1K03193</strain>
    </source>
</reference>
<gene>
    <name evidence="6" type="ORF">OKA04_16515</name>
</gene>